<keyword evidence="2" id="KW-1185">Reference proteome</keyword>
<protein>
    <submittedName>
        <fullName evidence="1">Mitochondrial fission ELM1 family protein</fullName>
    </submittedName>
</protein>
<dbReference type="Proteomes" id="UP000589896">
    <property type="component" value="Unassembled WGS sequence"/>
</dbReference>
<dbReference type="Pfam" id="PF06258">
    <property type="entry name" value="Mito_fiss_Elm1"/>
    <property type="match status" value="1"/>
</dbReference>
<dbReference type="EMBL" id="JACCJZ010000019">
    <property type="protein sequence ID" value="NYZ63398.1"/>
    <property type="molecule type" value="Genomic_DNA"/>
</dbReference>
<dbReference type="InterPro" id="IPR009367">
    <property type="entry name" value="Elm1-like"/>
</dbReference>
<gene>
    <name evidence="1" type="ORF">H0E82_11620</name>
</gene>
<sequence length="334" mass="35671">MVTLMERIATGGPDYAQTCAISDARAGNMRQADALARALDPTARTTLLTPRAPWRWLAPRQLPFAGAAYGPDFDALLRAPPRLAIGCGRQAALATRLLGAHGARTVQILDPRLAPRHWDLVVVPEHDALRGENVVVMRGSLHPVDDVWLEAARAAHPGFTRLPGPRTGVLLGGDSRHGRFDVDAFTALADRLDALSAADGGSLMLVGSRRTPPPVREALRARYGGQAALVWADERDGPNPYPGVLAWADRLVCSADSVNMLSEACATRVPVAVFEPGRVGGRPRRFVDGLLAGGRVHLLGAEVMPHGAVTPLRETARVAAVIRTRLALESRGRA</sequence>
<comment type="caution">
    <text evidence="1">The sequence shown here is derived from an EMBL/GenBank/DDBJ whole genome shotgun (WGS) entry which is preliminary data.</text>
</comment>
<evidence type="ECO:0000313" key="1">
    <source>
        <dbReference type="EMBL" id="NYZ63398.1"/>
    </source>
</evidence>
<dbReference type="PANTHER" id="PTHR33986:SF15">
    <property type="entry name" value="MITOCHONDRIAL FISSION PROTEIN ELM1"/>
    <property type="match status" value="1"/>
</dbReference>
<organism evidence="1 2">
    <name type="scientific">Luteimonas deserti</name>
    <dbReference type="NCBI Taxonomy" id="2752306"/>
    <lineage>
        <taxon>Bacteria</taxon>
        <taxon>Pseudomonadati</taxon>
        <taxon>Pseudomonadota</taxon>
        <taxon>Gammaproteobacteria</taxon>
        <taxon>Lysobacterales</taxon>
        <taxon>Lysobacteraceae</taxon>
        <taxon>Luteimonas</taxon>
    </lineage>
</organism>
<evidence type="ECO:0000313" key="2">
    <source>
        <dbReference type="Proteomes" id="UP000589896"/>
    </source>
</evidence>
<reference evidence="1 2" key="1">
    <citation type="submission" date="2020-07" db="EMBL/GenBank/DDBJ databases">
        <title>isolation of Luteimonas sp. SJ-16.</title>
        <authorList>
            <person name="Huang X.-X."/>
            <person name="Xu L."/>
            <person name="Sun J.-Q."/>
        </authorList>
    </citation>
    <scope>NUCLEOTIDE SEQUENCE [LARGE SCALE GENOMIC DNA]</scope>
    <source>
        <strain evidence="1 2">SJ-16</strain>
    </source>
</reference>
<dbReference type="AlphaFoldDB" id="A0A7Z0U0L3"/>
<accession>A0A7Z0U0L3</accession>
<dbReference type="PANTHER" id="PTHR33986">
    <property type="entry name" value="OS02G0535700 PROTEIN"/>
    <property type="match status" value="1"/>
</dbReference>
<name>A0A7Z0U0L3_9GAMM</name>
<proteinExistence type="predicted"/>
<dbReference type="RefSeq" id="WP_180545627.1">
    <property type="nucleotide sequence ID" value="NZ_JACCJZ010000019.1"/>
</dbReference>